<dbReference type="PANTHER" id="PTHR23131">
    <property type="entry name" value="ENDORIBONUCLEASE LACTB2"/>
    <property type="match status" value="1"/>
</dbReference>
<dbReference type="InterPro" id="IPR001279">
    <property type="entry name" value="Metallo-B-lactamas"/>
</dbReference>
<evidence type="ECO:0000313" key="6">
    <source>
        <dbReference type="Proteomes" id="UP000269573"/>
    </source>
</evidence>
<dbReference type="InterPro" id="IPR036388">
    <property type="entry name" value="WH-like_DNA-bd_sf"/>
</dbReference>
<sequence length="325" mass="37046">MERNRRGKKTMEEYGMIQVTIPLPYWNDNVHCYLAKREGKWVIVDTGLKWEATRKTWEEVFAKHGIDPTKDIESIVLTHQHGDHFGFSGLLQEWTGAPVHLNEIDRELSLYGWTPETFQAYYLSAGLPQESVLQLQENAAAFVRPASPYPADLQPLNAGDRFQLGELAFEAIHLPGHTPGHICFYNEQKKLLISGDHLTRETMPYISYHGYGDSNPLQTYLATLSKMQAMEIAAVLPGHGPIFYDAQERIAEVIDYYRSRLDAVRELAAGGRTAYEISLAIFPADRSLFQQWIDLGETNACLQYLLTSGDLQVREEGSQKKYYRN</sequence>
<evidence type="ECO:0000256" key="2">
    <source>
        <dbReference type="ARBA" id="ARBA00034301"/>
    </source>
</evidence>
<reference evidence="5 6" key="1">
    <citation type="submission" date="2018-10" db="EMBL/GenBank/DDBJ databases">
        <title>Phylogenomics of Brevibacillus.</title>
        <authorList>
            <person name="Dunlap C."/>
        </authorList>
    </citation>
    <scope>NUCLEOTIDE SEQUENCE [LARGE SCALE GENOMIC DNA]</scope>
    <source>
        <strain evidence="5 6">JCM 15774</strain>
    </source>
</reference>
<dbReference type="Gene3D" id="3.60.15.10">
    <property type="entry name" value="Ribonuclease Z/Hydroxyacylglutathione hydrolase-like"/>
    <property type="match status" value="1"/>
</dbReference>
<comment type="catalytic activity">
    <reaction evidence="3">
        <text>3',5'-cyclic UMP + H2O = UMP + H(+)</text>
        <dbReference type="Rhea" id="RHEA:70575"/>
        <dbReference type="ChEBI" id="CHEBI:15377"/>
        <dbReference type="ChEBI" id="CHEBI:15378"/>
        <dbReference type="ChEBI" id="CHEBI:57865"/>
        <dbReference type="ChEBI" id="CHEBI:184387"/>
    </reaction>
    <physiologicalReaction direction="left-to-right" evidence="3">
        <dbReference type="Rhea" id="RHEA:70576"/>
    </physiologicalReaction>
</comment>
<dbReference type="InterPro" id="IPR050662">
    <property type="entry name" value="Sec-metab_biosynth-thioest"/>
</dbReference>
<proteinExistence type="predicted"/>
<comment type="caution">
    <text evidence="5">The sequence shown here is derived from an EMBL/GenBank/DDBJ whole genome shotgun (WGS) entry which is preliminary data.</text>
</comment>
<evidence type="ECO:0000259" key="4">
    <source>
        <dbReference type="SMART" id="SM00849"/>
    </source>
</evidence>
<evidence type="ECO:0000256" key="1">
    <source>
        <dbReference type="ARBA" id="ARBA00034221"/>
    </source>
</evidence>
<evidence type="ECO:0000313" key="5">
    <source>
        <dbReference type="EMBL" id="RNB80327.1"/>
    </source>
</evidence>
<organism evidence="5 6">
    <name type="scientific">Brevibacillus nitrificans</name>
    <dbReference type="NCBI Taxonomy" id="651560"/>
    <lineage>
        <taxon>Bacteria</taxon>
        <taxon>Bacillati</taxon>
        <taxon>Bacillota</taxon>
        <taxon>Bacilli</taxon>
        <taxon>Bacillales</taxon>
        <taxon>Paenibacillaceae</taxon>
        <taxon>Brevibacillus</taxon>
    </lineage>
</organism>
<accession>A0A3M8CYM0</accession>
<dbReference type="Proteomes" id="UP000269573">
    <property type="component" value="Unassembled WGS sequence"/>
</dbReference>
<dbReference type="PANTHER" id="PTHR23131:SF4">
    <property type="entry name" value="METALLO-BETA-LACTAMASE SUPERFAMILY POTEIN"/>
    <property type="match status" value="1"/>
</dbReference>
<gene>
    <name evidence="5" type="ORF">EDM59_23535</name>
</gene>
<comment type="function">
    <text evidence="2">Counteracts the endogenous Pycsar antiviral defense system. Phosphodiesterase that enables metal-dependent hydrolysis of host cyclic nucleotide Pycsar defense signals such as cCMP and cUMP.</text>
</comment>
<dbReference type="EMBL" id="RHHU01000017">
    <property type="protein sequence ID" value="RNB80327.1"/>
    <property type="molecule type" value="Genomic_DNA"/>
</dbReference>
<protein>
    <submittedName>
        <fullName evidence="5">MBL fold metallo-hydrolase</fullName>
    </submittedName>
</protein>
<dbReference type="SUPFAM" id="SSF56281">
    <property type="entry name" value="Metallo-hydrolase/oxidoreductase"/>
    <property type="match status" value="1"/>
</dbReference>
<dbReference type="InterPro" id="IPR036866">
    <property type="entry name" value="RibonucZ/Hydroxyglut_hydro"/>
</dbReference>
<comment type="catalytic activity">
    <reaction evidence="1">
        <text>3',5'-cyclic CMP + H2O = CMP + H(+)</text>
        <dbReference type="Rhea" id="RHEA:72675"/>
        <dbReference type="ChEBI" id="CHEBI:15377"/>
        <dbReference type="ChEBI" id="CHEBI:15378"/>
        <dbReference type="ChEBI" id="CHEBI:58003"/>
        <dbReference type="ChEBI" id="CHEBI:60377"/>
    </reaction>
    <physiologicalReaction direction="left-to-right" evidence="1">
        <dbReference type="Rhea" id="RHEA:72676"/>
    </physiologicalReaction>
</comment>
<keyword evidence="5" id="KW-0378">Hydrolase</keyword>
<feature type="domain" description="Metallo-beta-lactamase" evidence="4">
    <location>
        <begin position="29"/>
        <end position="239"/>
    </location>
</feature>
<evidence type="ECO:0000256" key="3">
    <source>
        <dbReference type="ARBA" id="ARBA00048505"/>
    </source>
</evidence>
<keyword evidence="6" id="KW-1185">Reference proteome</keyword>
<dbReference type="Pfam" id="PF00753">
    <property type="entry name" value="Lactamase_B"/>
    <property type="match status" value="1"/>
</dbReference>
<dbReference type="AlphaFoldDB" id="A0A3M8CYM0"/>
<dbReference type="CDD" id="cd07725">
    <property type="entry name" value="TTHA1429-like_MBL-fold"/>
    <property type="match status" value="1"/>
</dbReference>
<dbReference type="SMART" id="SM00849">
    <property type="entry name" value="Lactamase_B"/>
    <property type="match status" value="1"/>
</dbReference>
<dbReference type="Gene3D" id="1.10.10.10">
    <property type="entry name" value="Winged helix-like DNA-binding domain superfamily/Winged helix DNA-binding domain"/>
    <property type="match status" value="1"/>
</dbReference>
<name>A0A3M8CYM0_9BACL</name>
<dbReference type="GO" id="GO:0016787">
    <property type="term" value="F:hydrolase activity"/>
    <property type="evidence" value="ECO:0007669"/>
    <property type="project" value="UniProtKB-KW"/>
</dbReference>